<feature type="coiled-coil region" evidence="5">
    <location>
        <begin position="371"/>
        <end position="448"/>
    </location>
</feature>
<gene>
    <name evidence="8" type="ORF">ElyMa_003470200</name>
</gene>
<feature type="compositionally biased region" description="Low complexity" evidence="6">
    <location>
        <begin position="75"/>
        <end position="86"/>
    </location>
</feature>
<feature type="compositionally biased region" description="Polar residues" evidence="6">
    <location>
        <begin position="100"/>
        <end position="115"/>
    </location>
</feature>
<dbReference type="EMBL" id="BMAT01007122">
    <property type="protein sequence ID" value="GFR58008.1"/>
    <property type="molecule type" value="Genomic_DNA"/>
</dbReference>
<evidence type="ECO:0000256" key="2">
    <source>
        <dbReference type="ARBA" id="ARBA00022771"/>
    </source>
</evidence>
<keyword evidence="5" id="KW-0175">Coiled coil</keyword>
<evidence type="ECO:0000256" key="1">
    <source>
        <dbReference type="ARBA" id="ARBA00022723"/>
    </source>
</evidence>
<organism evidence="8 9">
    <name type="scientific">Elysia marginata</name>
    <dbReference type="NCBI Taxonomy" id="1093978"/>
    <lineage>
        <taxon>Eukaryota</taxon>
        <taxon>Metazoa</taxon>
        <taxon>Spiralia</taxon>
        <taxon>Lophotrochozoa</taxon>
        <taxon>Mollusca</taxon>
        <taxon>Gastropoda</taxon>
        <taxon>Heterobranchia</taxon>
        <taxon>Euthyneura</taxon>
        <taxon>Panpulmonata</taxon>
        <taxon>Sacoglossa</taxon>
        <taxon>Placobranchoidea</taxon>
        <taxon>Plakobranchidae</taxon>
        <taxon>Elysia</taxon>
    </lineage>
</organism>
<evidence type="ECO:0000256" key="3">
    <source>
        <dbReference type="ARBA" id="ARBA00022833"/>
    </source>
</evidence>
<dbReference type="SUPFAM" id="SSF57903">
    <property type="entry name" value="FYVE/PHD zinc finger"/>
    <property type="match status" value="1"/>
</dbReference>
<dbReference type="GO" id="GO:0043161">
    <property type="term" value="P:proteasome-mediated ubiquitin-dependent protein catabolic process"/>
    <property type="evidence" value="ECO:0007669"/>
    <property type="project" value="TreeGrafter"/>
</dbReference>
<dbReference type="InterPro" id="IPR000306">
    <property type="entry name" value="Znf_FYVE"/>
</dbReference>
<dbReference type="InterPro" id="IPR011011">
    <property type="entry name" value="Znf_FYVE_PHD"/>
</dbReference>
<dbReference type="InterPro" id="IPR036361">
    <property type="entry name" value="SAP_dom_sf"/>
</dbReference>
<evidence type="ECO:0000313" key="8">
    <source>
        <dbReference type="EMBL" id="GFR58008.1"/>
    </source>
</evidence>
<evidence type="ECO:0000256" key="4">
    <source>
        <dbReference type="PROSITE-ProRule" id="PRU00091"/>
    </source>
</evidence>
<dbReference type="GO" id="GO:0005737">
    <property type="term" value="C:cytoplasm"/>
    <property type="evidence" value="ECO:0007669"/>
    <property type="project" value="TreeGrafter"/>
</dbReference>
<evidence type="ECO:0000256" key="5">
    <source>
        <dbReference type="SAM" id="Coils"/>
    </source>
</evidence>
<evidence type="ECO:0000256" key="6">
    <source>
        <dbReference type="SAM" id="MobiDB-lite"/>
    </source>
</evidence>
<dbReference type="GO" id="GO:0005886">
    <property type="term" value="C:plasma membrane"/>
    <property type="evidence" value="ECO:0007669"/>
    <property type="project" value="TreeGrafter"/>
</dbReference>
<proteinExistence type="predicted"/>
<evidence type="ECO:0000259" key="7">
    <source>
        <dbReference type="PROSITE" id="PS50178"/>
    </source>
</evidence>
<dbReference type="PANTHER" id="PTHR14879">
    <property type="entry name" value="CASPASE REGULATOR, RING FINGER DOMAIN-CONTAINING"/>
    <property type="match status" value="1"/>
</dbReference>
<dbReference type="Pfam" id="PF22968">
    <property type="entry name" value="RNF34L-like_3rd"/>
    <property type="match status" value="1"/>
</dbReference>
<dbReference type="GO" id="GO:0061630">
    <property type="term" value="F:ubiquitin protein ligase activity"/>
    <property type="evidence" value="ECO:0007669"/>
    <property type="project" value="TreeGrafter"/>
</dbReference>
<dbReference type="SUPFAM" id="SSF68906">
    <property type="entry name" value="SAP domain"/>
    <property type="match status" value="2"/>
</dbReference>
<feature type="compositionally biased region" description="Polar residues" evidence="6">
    <location>
        <begin position="274"/>
        <end position="291"/>
    </location>
</feature>
<comment type="caution">
    <text evidence="8">The sequence shown here is derived from an EMBL/GenBank/DDBJ whole genome shotgun (WGS) entry which is preliminary data.</text>
</comment>
<dbReference type="PANTHER" id="PTHR14879:SF15">
    <property type="entry name" value="E3 UBIQUITIN-PROTEIN LIGASE RIFIFYLIN-LIKE PROTEIN"/>
    <property type="match status" value="1"/>
</dbReference>
<dbReference type="Gene3D" id="1.10.720.140">
    <property type="match status" value="1"/>
</dbReference>
<feature type="domain" description="FYVE-type" evidence="7">
    <location>
        <begin position="113"/>
        <end position="168"/>
    </location>
</feature>
<feature type="compositionally biased region" description="Basic and acidic residues" evidence="6">
    <location>
        <begin position="88"/>
        <end position="97"/>
    </location>
</feature>
<dbReference type="GO" id="GO:0008270">
    <property type="term" value="F:zinc ion binding"/>
    <property type="evidence" value="ECO:0007669"/>
    <property type="project" value="UniProtKB-KW"/>
</dbReference>
<dbReference type="InterPro" id="IPR055111">
    <property type="entry name" value="RNF34_RFFL_HeH"/>
</dbReference>
<dbReference type="InterPro" id="IPR057299">
    <property type="entry name" value="RNF34_RFFL_SAP"/>
</dbReference>
<dbReference type="Gene3D" id="1.10.720.30">
    <property type="entry name" value="SAP domain"/>
    <property type="match status" value="1"/>
</dbReference>
<dbReference type="AlphaFoldDB" id="A0AAV4EBL6"/>
<dbReference type="PROSITE" id="PS50178">
    <property type="entry name" value="ZF_FYVE"/>
    <property type="match status" value="1"/>
</dbReference>
<dbReference type="InterPro" id="IPR017455">
    <property type="entry name" value="Znf_FYVE-rel"/>
</dbReference>
<evidence type="ECO:0000313" key="9">
    <source>
        <dbReference type="Proteomes" id="UP000762676"/>
    </source>
</evidence>
<feature type="region of interest" description="Disordered" evidence="6">
    <location>
        <begin position="73"/>
        <end position="115"/>
    </location>
</feature>
<dbReference type="Proteomes" id="UP000762676">
    <property type="component" value="Unassembled WGS sequence"/>
</dbReference>
<protein>
    <submittedName>
        <fullName evidence="8">E3 ubiquitin-protein ligase RNF34</fullName>
    </submittedName>
</protein>
<keyword evidence="9" id="KW-1185">Reference proteome</keyword>
<feature type="compositionally biased region" description="Polar residues" evidence="6">
    <location>
        <begin position="251"/>
        <end position="262"/>
    </location>
</feature>
<dbReference type="GO" id="GO:0070936">
    <property type="term" value="P:protein K48-linked ubiquitination"/>
    <property type="evidence" value="ECO:0007669"/>
    <property type="project" value="TreeGrafter"/>
</dbReference>
<name>A0AAV4EBL6_9GAST</name>
<feature type="compositionally biased region" description="Low complexity" evidence="6">
    <location>
        <begin position="292"/>
        <end position="361"/>
    </location>
</feature>
<keyword evidence="3" id="KW-0862">Zinc</keyword>
<accession>A0AAV4EBL6</accession>
<keyword evidence="2 4" id="KW-0863">Zinc-finger</keyword>
<sequence>MQPLPCLDGTIKRQTGITLQPLRMNARSKNPNRGARTITIKAIIKSAKKAILRGARKNYRPYWTEKLEEHPSVVDNDNSTNITSNNRTAEEVSHTEAGRASQTKPKSCAKSSPSTNMSCELCSVNFTFFKRKKYCVECHRYFCSTCLPKPPSSAPPGRQCSKCRLLLSGSFTRTDLQNYKVKDIRCFLKVKNISMTGCKEKHDLVELVITHFCTQNGLNSEETEHEVLVRQMAAHMRNVSFVREDREGSPGSETGNTNTSAPDQRPDILGGTHQAASPSLSTAATITTNPVSESSSASTAAKPAATTVTSSSSSSSTIDTACASSSSPPQPSSSSATAAAAENNTSKAAEGEGNSNNNAEARAVEEDSTGMEGLAGLEEDLEERINNLNTDRLRELLEAMERLQETFAANQEEEDEMPAAPAVRRTQLDDVKAEVDVENLTVRQLKELLVNNFVDYRGCCERSELVEKVKNLWRDHQENIAIAQEIQEEEEAETGFASASQCLSLITQPAAPRCTQLTDQLEIAYNG</sequence>
<reference evidence="8 9" key="1">
    <citation type="journal article" date="2021" name="Elife">
        <title>Chloroplast acquisition without the gene transfer in kleptoplastic sea slugs, Plakobranchus ocellatus.</title>
        <authorList>
            <person name="Maeda T."/>
            <person name="Takahashi S."/>
            <person name="Yoshida T."/>
            <person name="Shimamura S."/>
            <person name="Takaki Y."/>
            <person name="Nagai Y."/>
            <person name="Toyoda A."/>
            <person name="Suzuki Y."/>
            <person name="Arimoto A."/>
            <person name="Ishii H."/>
            <person name="Satoh N."/>
            <person name="Nishiyama T."/>
            <person name="Hasebe M."/>
            <person name="Maruyama T."/>
            <person name="Minagawa J."/>
            <person name="Obokata J."/>
            <person name="Shigenobu S."/>
        </authorList>
    </citation>
    <scope>NUCLEOTIDE SEQUENCE [LARGE SCALE GENOMIC DNA]</scope>
</reference>
<dbReference type="GO" id="GO:1902042">
    <property type="term" value="P:negative regulation of extrinsic apoptotic signaling pathway via death domain receptors"/>
    <property type="evidence" value="ECO:0007669"/>
    <property type="project" value="TreeGrafter"/>
</dbReference>
<dbReference type="CDD" id="cd15750">
    <property type="entry name" value="FYVE_CARP"/>
    <property type="match status" value="1"/>
</dbReference>
<dbReference type="SMART" id="SM00064">
    <property type="entry name" value="FYVE"/>
    <property type="match status" value="1"/>
</dbReference>
<dbReference type="Pfam" id="PF23632">
    <property type="entry name" value="SAP_RNF34_RFFL"/>
    <property type="match status" value="1"/>
</dbReference>
<keyword evidence="1" id="KW-0479">Metal-binding</keyword>
<dbReference type="InterPro" id="IPR051728">
    <property type="entry name" value="RING-FYVE_E3_ubiquitin-ligase"/>
</dbReference>
<feature type="region of interest" description="Disordered" evidence="6">
    <location>
        <begin position="241"/>
        <end position="370"/>
    </location>
</feature>